<feature type="region of interest" description="Disordered" evidence="1">
    <location>
        <begin position="1"/>
        <end position="83"/>
    </location>
</feature>
<reference evidence="3" key="1">
    <citation type="journal article" date="2018" name="Nat. Microbiol.">
        <title>Leveraging single-cell genomics to expand the fungal tree of life.</title>
        <authorList>
            <person name="Ahrendt S.R."/>
            <person name="Quandt C.A."/>
            <person name="Ciobanu D."/>
            <person name="Clum A."/>
            <person name="Salamov A."/>
            <person name="Andreopoulos B."/>
            <person name="Cheng J.F."/>
            <person name="Woyke T."/>
            <person name="Pelin A."/>
            <person name="Henrissat B."/>
            <person name="Reynolds N.K."/>
            <person name="Benny G.L."/>
            <person name="Smith M.E."/>
            <person name="James T.Y."/>
            <person name="Grigoriev I.V."/>
        </authorList>
    </citation>
    <scope>NUCLEOTIDE SEQUENCE [LARGE SCALE GENOMIC DNA]</scope>
    <source>
        <strain evidence="3">RSA 1356</strain>
    </source>
</reference>
<organism evidence="2 3">
    <name type="scientific">Thamnocephalis sphaerospora</name>
    <dbReference type="NCBI Taxonomy" id="78915"/>
    <lineage>
        <taxon>Eukaryota</taxon>
        <taxon>Fungi</taxon>
        <taxon>Fungi incertae sedis</taxon>
        <taxon>Zoopagomycota</taxon>
        <taxon>Zoopagomycotina</taxon>
        <taxon>Zoopagomycetes</taxon>
        <taxon>Zoopagales</taxon>
        <taxon>Sigmoideomycetaceae</taxon>
        <taxon>Thamnocephalis</taxon>
    </lineage>
</organism>
<evidence type="ECO:0000313" key="2">
    <source>
        <dbReference type="EMBL" id="RKP04709.1"/>
    </source>
</evidence>
<dbReference type="EMBL" id="KZ993510">
    <property type="protein sequence ID" value="RKP04709.1"/>
    <property type="molecule type" value="Genomic_DNA"/>
</dbReference>
<dbReference type="OrthoDB" id="18781at2759"/>
<evidence type="ECO:0000256" key="1">
    <source>
        <dbReference type="SAM" id="MobiDB-lite"/>
    </source>
</evidence>
<feature type="non-terminal residue" evidence="2">
    <location>
        <position position="416"/>
    </location>
</feature>
<feature type="region of interest" description="Disordered" evidence="1">
    <location>
        <begin position="325"/>
        <end position="352"/>
    </location>
</feature>
<name>A0A4V1IVN8_9FUNG</name>
<dbReference type="Proteomes" id="UP000271241">
    <property type="component" value="Unassembled WGS sequence"/>
</dbReference>
<evidence type="ECO:0000313" key="3">
    <source>
        <dbReference type="Proteomes" id="UP000271241"/>
    </source>
</evidence>
<keyword evidence="3" id="KW-1185">Reference proteome</keyword>
<protein>
    <submittedName>
        <fullName evidence="2">Uncharacterized protein</fullName>
    </submittedName>
</protein>
<accession>A0A4V1IVN8</accession>
<proteinExistence type="predicted"/>
<feature type="compositionally biased region" description="Polar residues" evidence="1">
    <location>
        <begin position="45"/>
        <end position="62"/>
    </location>
</feature>
<dbReference type="AlphaFoldDB" id="A0A4V1IVN8"/>
<sequence length="416" mass="44895">MTSTRHSEAGRFLRKPKTPPEGNGGSASQGFQAAETEASDGVQPRPQQTTGGTPVTLVQSAASRRRSTPEMAPGAAQTTAQKVVERTRPLPAWCSSLERAFSTLATLYAFLTRRDDMMRPRRPAEQRRPRVPLRFDAVRAADDQENHQGRVSIQALAQLLYVAPDLISASYRSETELAAMAVAHAEGTAATTEAWVEESEAPAGKPRRRTVQTRADPYAAYSRLPAATMAETSMPTAEQHVVTSGEVPVLIVDLHDPPTSPRSACEDSTATAPALTVGAKRKRTQTERKELAMVAHATVAMAVMRQTAAFRDRLRTWIAGAPVPAAQALPTPPVTRDEENSADGEQSETTPATLPMEKVVAELLTSPFYAGQVVPNGHRTFAERAAQFARAIDAWATGQHVVIATSTSRCSHSFRV</sequence>
<feature type="compositionally biased region" description="Basic and acidic residues" evidence="1">
    <location>
        <begin position="1"/>
        <end position="11"/>
    </location>
</feature>
<gene>
    <name evidence="2" type="ORF">THASP1DRAFT_26700</name>
</gene>